<protein>
    <recommendedName>
        <fullName evidence="1">PilZ domain-containing protein</fullName>
    </recommendedName>
</protein>
<dbReference type="AlphaFoldDB" id="H8GIE2"/>
<dbReference type="InterPro" id="IPR009875">
    <property type="entry name" value="PilZ_domain"/>
</dbReference>
<dbReference type="STRING" id="686340.Metal_3812"/>
<dbReference type="HOGENOM" id="CLU_180682_1_0_6"/>
<evidence type="ECO:0000313" key="3">
    <source>
        <dbReference type="Proteomes" id="UP000005090"/>
    </source>
</evidence>
<dbReference type="RefSeq" id="WP_005374813.1">
    <property type="nucleotide sequence ID" value="NZ_CM001475.1"/>
</dbReference>
<organism evidence="2 3">
    <name type="scientific">Methylomicrobium album BG8</name>
    <dbReference type="NCBI Taxonomy" id="686340"/>
    <lineage>
        <taxon>Bacteria</taxon>
        <taxon>Pseudomonadati</taxon>
        <taxon>Pseudomonadota</taxon>
        <taxon>Gammaproteobacteria</taxon>
        <taxon>Methylococcales</taxon>
        <taxon>Methylococcaceae</taxon>
        <taxon>Methylomicrobium</taxon>
    </lineage>
</organism>
<evidence type="ECO:0000259" key="1">
    <source>
        <dbReference type="Pfam" id="PF07238"/>
    </source>
</evidence>
<dbReference type="EMBL" id="CM001475">
    <property type="protein sequence ID" value="EIC31454.1"/>
    <property type="molecule type" value="Genomic_DNA"/>
</dbReference>
<dbReference type="eggNOG" id="ENOG5031KH1">
    <property type="taxonomic scope" value="Bacteria"/>
</dbReference>
<reference evidence="2 3" key="1">
    <citation type="journal article" date="2013" name="Genome Announc.">
        <title>Genome Sequence of the Obligate Gammaproteobacterial Methanotroph Methylomicrobium album Strain BG8.</title>
        <authorList>
            <person name="Kits K.D."/>
            <person name="Kalyuzhnaya M.G."/>
            <person name="Klotz M.G."/>
            <person name="Jetten M.S."/>
            <person name="Op den Camp H.J."/>
            <person name="Vuilleumier S."/>
            <person name="Bringel F."/>
            <person name="Dispirito A.A."/>
            <person name="Murrell J.C."/>
            <person name="Bruce D."/>
            <person name="Cheng J.F."/>
            <person name="Copeland A."/>
            <person name="Goodwin L."/>
            <person name="Hauser L."/>
            <person name="Lajus A."/>
            <person name="Land M.L."/>
            <person name="Lapidus A."/>
            <person name="Lucas S."/>
            <person name="Medigue C."/>
            <person name="Pitluck S."/>
            <person name="Woyke T."/>
            <person name="Zeytun A."/>
            <person name="Stein L.Y."/>
        </authorList>
    </citation>
    <scope>NUCLEOTIDE SEQUENCE [LARGE SCALE GENOMIC DNA]</scope>
    <source>
        <strain evidence="2 3">BG8</strain>
    </source>
</reference>
<dbReference type="Proteomes" id="UP000005090">
    <property type="component" value="Chromosome"/>
</dbReference>
<sequence length="98" mass="10174">MPDPNEQRHHARLTSGGEIAVKLAGSTEQLVGHCKTISGAGVSFVLPEALPPGKAARIHVVKSPLGPPVTAFIEIVRCIPLTGRGFEIAAAIKSIKGC</sequence>
<dbReference type="GO" id="GO:0035438">
    <property type="term" value="F:cyclic-di-GMP binding"/>
    <property type="evidence" value="ECO:0007669"/>
    <property type="project" value="InterPro"/>
</dbReference>
<gene>
    <name evidence="2" type="ORF">Metal_3812</name>
</gene>
<feature type="domain" description="PilZ" evidence="1">
    <location>
        <begin position="6"/>
        <end position="85"/>
    </location>
</feature>
<accession>H8GIE2</accession>
<name>H8GIE2_METAL</name>
<dbReference type="Pfam" id="PF07238">
    <property type="entry name" value="PilZ"/>
    <property type="match status" value="1"/>
</dbReference>
<proteinExistence type="predicted"/>
<keyword evidence="3" id="KW-1185">Reference proteome</keyword>
<evidence type="ECO:0000313" key="2">
    <source>
        <dbReference type="EMBL" id="EIC31454.1"/>
    </source>
</evidence>